<keyword evidence="2" id="KW-1133">Transmembrane helix</keyword>
<reference evidence="3 4" key="1">
    <citation type="submission" date="2022-10" db="EMBL/GenBank/DDBJ databases">
        <title>Defluviimonas sp. CAU 1641 isolated from mud.</title>
        <authorList>
            <person name="Kim W."/>
        </authorList>
    </citation>
    <scope>NUCLEOTIDE SEQUENCE [LARGE SCALE GENOMIC DNA]</scope>
    <source>
        <strain evidence="3 4">CAU 1641</strain>
    </source>
</reference>
<protein>
    <submittedName>
        <fullName evidence="3">Uncharacterized protein</fullName>
    </submittedName>
</protein>
<evidence type="ECO:0000256" key="1">
    <source>
        <dbReference type="SAM" id="MobiDB-lite"/>
    </source>
</evidence>
<feature type="region of interest" description="Disordered" evidence="1">
    <location>
        <begin position="90"/>
        <end position="113"/>
    </location>
</feature>
<comment type="caution">
    <text evidence="3">The sequence shown here is derived from an EMBL/GenBank/DDBJ whole genome shotgun (WGS) entry which is preliminary data.</text>
</comment>
<evidence type="ECO:0000313" key="4">
    <source>
        <dbReference type="Proteomes" id="UP001207582"/>
    </source>
</evidence>
<feature type="transmembrane region" description="Helical" evidence="2">
    <location>
        <begin position="12"/>
        <end position="29"/>
    </location>
</feature>
<gene>
    <name evidence="3" type="ORF">OM960_23170</name>
</gene>
<organism evidence="3 4">
    <name type="scientific">Defluviimonas salinarum</name>
    <dbReference type="NCBI Taxonomy" id="2992147"/>
    <lineage>
        <taxon>Bacteria</taxon>
        <taxon>Pseudomonadati</taxon>
        <taxon>Pseudomonadota</taxon>
        <taxon>Alphaproteobacteria</taxon>
        <taxon>Rhodobacterales</taxon>
        <taxon>Paracoccaceae</taxon>
        <taxon>Albidovulum</taxon>
    </lineage>
</organism>
<accession>A0ABT3J9Q4</accession>
<dbReference type="RefSeq" id="WP_264773661.1">
    <property type="nucleotide sequence ID" value="NZ_JAPDOG010000043.1"/>
</dbReference>
<dbReference type="Proteomes" id="UP001207582">
    <property type="component" value="Unassembled WGS sequence"/>
</dbReference>
<sequence length="113" mass="11443">MPGGCSHLVESATLLGIMGVVAIGFSVLVSNPGYANFKQEVDSLQIAQTAPLTDGAPLPGIGPDDGSRAGVARIRVDVQALAEQTGRVLEDLGEDLPKPTGPAVSGRAIAAPR</sequence>
<keyword evidence="2" id="KW-0812">Transmembrane</keyword>
<keyword evidence="2" id="KW-0472">Membrane</keyword>
<dbReference type="EMBL" id="JAPDOG010000043">
    <property type="protein sequence ID" value="MCW3784427.1"/>
    <property type="molecule type" value="Genomic_DNA"/>
</dbReference>
<name>A0ABT3J9Q4_9RHOB</name>
<keyword evidence="4" id="KW-1185">Reference proteome</keyword>
<evidence type="ECO:0000313" key="3">
    <source>
        <dbReference type="EMBL" id="MCW3784427.1"/>
    </source>
</evidence>
<evidence type="ECO:0000256" key="2">
    <source>
        <dbReference type="SAM" id="Phobius"/>
    </source>
</evidence>
<proteinExistence type="predicted"/>